<dbReference type="EMBL" id="MU167331">
    <property type="protein sequence ID" value="KAG0143002.1"/>
    <property type="molecule type" value="Genomic_DNA"/>
</dbReference>
<protein>
    <submittedName>
        <fullName evidence="1">Uncharacterized protein</fullName>
    </submittedName>
</protein>
<evidence type="ECO:0000313" key="1">
    <source>
        <dbReference type="EMBL" id="KAG0143002.1"/>
    </source>
</evidence>
<comment type="caution">
    <text evidence="1">The sequence shown here is derived from an EMBL/GenBank/DDBJ whole genome shotgun (WGS) entry which is preliminary data.</text>
</comment>
<keyword evidence="2" id="KW-1185">Reference proteome</keyword>
<dbReference type="Proteomes" id="UP000886653">
    <property type="component" value="Unassembled WGS sequence"/>
</dbReference>
<accession>A0A9P6T8E0</accession>
<gene>
    <name evidence="1" type="ORF">CROQUDRAFT_661821</name>
</gene>
<sequence length="98" mass="11287">MPIIKSFTQLFFFYNYYYHFVLSSFFHPIRINSNHAPSHIYLILPSSSCSTTANDPAELSLDPVHSDLNLNLIGCFELPADMSSFDLDPTRHFDFGYD</sequence>
<reference evidence="1" key="1">
    <citation type="submission" date="2013-11" db="EMBL/GenBank/DDBJ databases">
        <title>Genome sequence of the fusiform rust pathogen reveals effectors for host alternation and coevolution with pine.</title>
        <authorList>
            <consortium name="DOE Joint Genome Institute"/>
            <person name="Smith K."/>
            <person name="Pendleton A."/>
            <person name="Kubisiak T."/>
            <person name="Anderson C."/>
            <person name="Salamov A."/>
            <person name="Aerts A."/>
            <person name="Riley R."/>
            <person name="Clum A."/>
            <person name="Lindquist E."/>
            <person name="Ence D."/>
            <person name="Campbell M."/>
            <person name="Kronenberg Z."/>
            <person name="Feau N."/>
            <person name="Dhillon B."/>
            <person name="Hamelin R."/>
            <person name="Burleigh J."/>
            <person name="Smith J."/>
            <person name="Yandell M."/>
            <person name="Nelson C."/>
            <person name="Grigoriev I."/>
            <person name="Davis J."/>
        </authorList>
    </citation>
    <scope>NUCLEOTIDE SEQUENCE</scope>
    <source>
        <strain evidence="1">G11</strain>
    </source>
</reference>
<organism evidence="1 2">
    <name type="scientific">Cronartium quercuum f. sp. fusiforme G11</name>
    <dbReference type="NCBI Taxonomy" id="708437"/>
    <lineage>
        <taxon>Eukaryota</taxon>
        <taxon>Fungi</taxon>
        <taxon>Dikarya</taxon>
        <taxon>Basidiomycota</taxon>
        <taxon>Pucciniomycotina</taxon>
        <taxon>Pucciniomycetes</taxon>
        <taxon>Pucciniales</taxon>
        <taxon>Coleosporiaceae</taxon>
        <taxon>Cronartium</taxon>
    </lineage>
</organism>
<proteinExistence type="predicted"/>
<evidence type="ECO:0000313" key="2">
    <source>
        <dbReference type="Proteomes" id="UP000886653"/>
    </source>
</evidence>
<name>A0A9P6T8E0_9BASI</name>
<dbReference type="AlphaFoldDB" id="A0A9P6T8E0"/>